<dbReference type="CDD" id="cd12871">
    <property type="entry name" value="Bacuni_01323_like"/>
    <property type="match status" value="1"/>
</dbReference>
<dbReference type="InterPro" id="IPR027931">
    <property type="entry name" value="DUF4595"/>
</dbReference>
<evidence type="ECO:0000313" key="2">
    <source>
        <dbReference type="EMBL" id="MBL1409568.1"/>
    </source>
</evidence>
<evidence type="ECO:0000259" key="1">
    <source>
        <dbReference type="Pfam" id="PF15283"/>
    </source>
</evidence>
<dbReference type="RefSeq" id="WP_202103319.1">
    <property type="nucleotide sequence ID" value="NZ_JAERTY010000007.1"/>
</dbReference>
<dbReference type="Gene3D" id="2.40.160.190">
    <property type="match status" value="1"/>
</dbReference>
<sequence>MKKVFLLFISVATLLGCSKNNDNPFENNENYCQLASIYQGDRASNYFQENLEYDNQGRLTSVRYKSSEVYNGDIDIAETNYKIQYSDVSITVEDDGEFSGKTIYYIEGGKIIRDTNLDSDQKVRSTTEYTYNSANQLIRTKTQAPRNVFQVSLEYKNGNLVSIKEEQTSSENQNGGWSSTSTIQYNQNEARSPYIEYVSGNGGDIFLQYAYSAAFYEQGLLGVKSKNKMISVINEDRLDEIVYGPKDKKGNITELAIKGDPDDEKKVLTYKCSN</sequence>
<name>A0ABS1R4F3_9SPHI</name>
<dbReference type="Proteomes" id="UP000625283">
    <property type="component" value="Unassembled WGS sequence"/>
</dbReference>
<reference evidence="2 3" key="1">
    <citation type="submission" date="2021-01" db="EMBL/GenBank/DDBJ databases">
        <title>C459-1 draft genome sequence.</title>
        <authorList>
            <person name="Zhang X.-F."/>
        </authorList>
    </citation>
    <scope>NUCLEOTIDE SEQUENCE [LARGE SCALE GENOMIC DNA]</scope>
    <source>
        <strain evidence="3">C459-1</strain>
    </source>
</reference>
<feature type="domain" description="DUF4595" evidence="1">
    <location>
        <begin position="51"/>
        <end position="236"/>
    </location>
</feature>
<dbReference type="Pfam" id="PF15283">
    <property type="entry name" value="DUF4595"/>
    <property type="match status" value="1"/>
</dbReference>
<organism evidence="2 3">
    <name type="scientific">Sphingobacterium faecale</name>
    <dbReference type="NCBI Taxonomy" id="2803775"/>
    <lineage>
        <taxon>Bacteria</taxon>
        <taxon>Pseudomonadati</taxon>
        <taxon>Bacteroidota</taxon>
        <taxon>Sphingobacteriia</taxon>
        <taxon>Sphingobacteriales</taxon>
        <taxon>Sphingobacteriaceae</taxon>
        <taxon>Sphingobacterium</taxon>
    </lineage>
</organism>
<comment type="caution">
    <text evidence="2">The sequence shown here is derived from an EMBL/GenBank/DDBJ whole genome shotgun (WGS) entry which is preliminary data.</text>
</comment>
<protein>
    <submittedName>
        <fullName evidence="2">DUF4595 domain-containing protein</fullName>
    </submittedName>
</protein>
<proteinExistence type="predicted"/>
<dbReference type="EMBL" id="JAERTY010000007">
    <property type="protein sequence ID" value="MBL1409568.1"/>
    <property type="molecule type" value="Genomic_DNA"/>
</dbReference>
<gene>
    <name evidence="2" type="ORF">JKG61_12470</name>
</gene>
<dbReference type="PROSITE" id="PS51257">
    <property type="entry name" value="PROKAR_LIPOPROTEIN"/>
    <property type="match status" value="1"/>
</dbReference>
<evidence type="ECO:0000313" key="3">
    <source>
        <dbReference type="Proteomes" id="UP000625283"/>
    </source>
</evidence>
<accession>A0ABS1R4F3</accession>
<keyword evidence="3" id="KW-1185">Reference proteome</keyword>